<dbReference type="GO" id="GO:0006979">
    <property type="term" value="P:response to oxidative stress"/>
    <property type="evidence" value="ECO:0007669"/>
    <property type="project" value="InterPro"/>
</dbReference>
<dbReference type="SUPFAM" id="SSF48113">
    <property type="entry name" value="Heme-dependent peroxidases"/>
    <property type="match status" value="1"/>
</dbReference>
<dbReference type="AlphaFoldDB" id="A0A8H5F1F0"/>
<gene>
    <name evidence="2" type="ORF">D9611_011306</name>
</gene>
<name>A0A8H5F1F0_9AGAR</name>
<dbReference type="Gene3D" id="1.10.640.10">
    <property type="entry name" value="Haem peroxidase domain superfamily, animal type"/>
    <property type="match status" value="1"/>
</dbReference>
<reference evidence="2 3" key="1">
    <citation type="journal article" date="2020" name="ISME J.">
        <title>Uncovering the hidden diversity of litter-decomposition mechanisms in mushroom-forming fungi.</title>
        <authorList>
            <person name="Floudas D."/>
            <person name="Bentzer J."/>
            <person name="Ahren D."/>
            <person name="Johansson T."/>
            <person name="Persson P."/>
            <person name="Tunlid A."/>
        </authorList>
    </citation>
    <scope>NUCLEOTIDE SEQUENCE [LARGE SCALE GENOMIC DNA]</scope>
    <source>
        <strain evidence="2 3">CBS 175.51</strain>
    </source>
</reference>
<sequence>MARDRVDHKGGHSALNFAFASLVTHSLFMTNTSELWLNETSSSLDRSLLYGNNADEGQADPIGCPSHPLQPEPQLYFRTTSGSNGKFSDDDFARIIQDATEDPAGQYRACGTAAIFKPITMRLFSTTSPPKSAPTPLPLLPRSQPLAVGLEATTYRCRRSTSIPSSTYTTSRYLQPPSSPRDVVRYLTSERRALTRGVSKYKRRPDLADVPEEGIPSVELMEALVKAYLTDAYKQKLSADPDDAKQRRFLGWTIHDHPRKEKTQRQDRLEKEFVERQELEDCLIFPIPPDANLIDHDKLQRKIIGSPPVWGLVSNITQSQYIHARSRDVWNDKDQSTFTTDLPIRRMVHPVILWGIESIKGRKGYRVIIVDGTKDAFTLSFEKKGKVYQLLAEYRDNLSPKKHTNTEEESIRASFDILRDSLDVRTTYDEKSGKTQWALKWRFPTHDPEGERLWIACVGALQVKTDVGNANMTPAPLVWCAICHGNDHTDPFCPFPKLSNWQEPPKEESTRKSGGFGSNTVQRFKAFQQGRGRSSLSHIHTYLSSRTLYPRIELHLPMPLPHIPK</sequence>
<dbReference type="InterPro" id="IPR010255">
    <property type="entry name" value="Haem_peroxidase_sf"/>
</dbReference>
<evidence type="ECO:0000256" key="1">
    <source>
        <dbReference type="SAM" id="MobiDB-lite"/>
    </source>
</evidence>
<protein>
    <submittedName>
        <fullName evidence="2">Uncharacterized protein</fullName>
    </submittedName>
</protein>
<dbReference type="OrthoDB" id="3118212at2759"/>
<dbReference type="Proteomes" id="UP000541558">
    <property type="component" value="Unassembled WGS sequence"/>
</dbReference>
<feature type="region of interest" description="Disordered" evidence="1">
    <location>
        <begin position="48"/>
        <end position="83"/>
    </location>
</feature>
<dbReference type="GO" id="GO:0020037">
    <property type="term" value="F:heme binding"/>
    <property type="evidence" value="ECO:0007669"/>
    <property type="project" value="InterPro"/>
</dbReference>
<dbReference type="GO" id="GO:0004601">
    <property type="term" value="F:peroxidase activity"/>
    <property type="evidence" value="ECO:0007669"/>
    <property type="project" value="InterPro"/>
</dbReference>
<accession>A0A8H5F1F0</accession>
<evidence type="ECO:0000313" key="2">
    <source>
        <dbReference type="EMBL" id="KAF5320305.1"/>
    </source>
</evidence>
<evidence type="ECO:0000313" key="3">
    <source>
        <dbReference type="Proteomes" id="UP000541558"/>
    </source>
</evidence>
<dbReference type="InterPro" id="IPR037120">
    <property type="entry name" value="Haem_peroxidase_sf_animal"/>
</dbReference>
<organism evidence="2 3">
    <name type="scientific">Ephemerocybe angulata</name>
    <dbReference type="NCBI Taxonomy" id="980116"/>
    <lineage>
        <taxon>Eukaryota</taxon>
        <taxon>Fungi</taxon>
        <taxon>Dikarya</taxon>
        <taxon>Basidiomycota</taxon>
        <taxon>Agaricomycotina</taxon>
        <taxon>Agaricomycetes</taxon>
        <taxon>Agaricomycetidae</taxon>
        <taxon>Agaricales</taxon>
        <taxon>Agaricineae</taxon>
        <taxon>Psathyrellaceae</taxon>
        <taxon>Ephemerocybe</taxon>
    </lineage>
</organism>
<proteinExistence type="predicted"/>
<keyword evidence="3" id="KW-1185">Reference proteome</keyword>
<comment type="caution">
    <text evidence="2">The sequence shown here is derived from an EMBL/GenBank/DDBJ whole genome shotgun (WGS) entry which is preliminary data.</text>
</comment>
<dbReference type="EMBL" id="JAACJK010000170">
    <property type="protein sequence ID" value="KAF5320305.1"/>
    <property type="molecule type" value="Genomic_DNA"/>
</dbReference>